<evidence type="ECO:0000313" key="2">
    <source>
        <dbReference type="Proteomes" id="UP001139981"/>
    </source>
</evidence>
<protein>
    <submittedName>
        <fullName evidence="1">Uncharacterized protein</fullName>
    </submittedName>
</protein>
<comment type="caution">
    <text evidence="1">The sequence shown here is derived from an EMBL/GenBank/DDBJ whole genome shotgun (WGS) entry which is preliminary data.</text>
</comment>
<organism evidence="1 2">
    <name type="scientific">Coemansia aciculifera</name>
    <dbReference type="NCBI Taxonomy" id="417176"/>
    <lineage>
        <taxon>Eukaryota</taxon>
        <taxon>Fungi</taxon>
        <taxon>Fungi incertae sedis</taxon>
        <taxon>Zoopagomycota</taxon>
        <taxon>Kickxellomycotina</taxon>
        <taxon>Kickxellomycetes</taxon>
        <taxon>Kickxellales</taxon>
        <taxon>Kickxellaceae</taxon>
        <taxon>Coemansia</taxon>
    </lineage>
</organism>
<reference evidence="1" key="1">
    <citation type="submission" date="2022-07" db="EMBL/GenBank/DDBJ databases">
        <title>Phylogenomic reconstructions and comparative analyses of Kickxellomycotina fungi.</title>
        <authorList>
            <person name="Reynolds N.K."/>
            <person name="Stajich J.E."/>
            <person name="Barry K."/>
            <person name="Grigoriev I.V."/>
            <person name="Crous P."/>
            <person name="Smith M.E."/>
        </authorList>
    </citation>
    <scope>NUCLEOTIDE SEQUENCE</scope>
    <source>
        <strain evidence="1">CBS 190363</strain>
    </source>
</reference>
<dbReference type="EMBL" id="JANBVB010000748">
    <property type="protein sequence ID" value="KAJ2892366.1"/>
    <property type="molecule type" value="Genomic_DNA"/>
</dbReference>
<name>A0ACC1M1Z9_9FUNG</name>
<gene>
    <name evidence="1" type="ORF">IWW38_003247</name>
</gene>
<accession>A0ACC1M1Z9</accession>
<dbReference type="Proteomes" id="UP001139981">
    <property type="component" value="Unassembled WGS sequence"/>
</dbReference>
<sequence>MSSPVPLSLRRKIVIALDGDHVAPPTVAPDTESSPEHAQNRFLSFKTVAWCKANLVRPNTDHVFLITAIDPIANTFDGGVISTMWNSLVGTQDPHVDRVKEAEAALRRLAEALHATGVSCTIEVLRGPVVEMVREYVHVHRGEILAVQVVGGRSKVAEAVAYAWPELVARDVACPTVLVKTSDLPENIATALDPPLPTATTEDN</sequence>
<proteinExistence type="predicted"/>
<evidence type="ECO:0000313" key="1">
    <source>
        <dbReference type="EMBL" id="KAJ2892366.1"/>
    </source>
</evidence>
<keyword evidence="2" id="KW-1185">Reference proteome</keyword>